<protein>
    <submittedName>
        <fullName evidence="3">TRF2 domain-containing protein</fullName>
    </submittedName>
</protein>
<dbReference type="KEGG" id="pbo:PACID_07580"/>
<keyword evidence="1" id="KW-0732">Signal</keyword>
<organism evidence="3 4">
    <name type="scientific">Acidipropionibacterium acidipropionici (strain ATCC 4875 / DSM 20272 / JCM 6432 / NBRC 12425 / NCIMB 8070 / 4)</name>
    <name type="common">Propionibacterium acidipropionici</name>
    <dbReference type="NCBI Taxonomy" id="1171373"/>
    <lineage>
        <taxon>Bacteria</taxon>
        <taxon>Bacillati</taxon>
        <taxon>Actinomycetota</taxon>
        <taxon>Actinomycetes</taxon>
        <taxon>Propionibacteriales</taxon>
        <taxon>Propionibacteriaceae</taxon>
        <taxon>Acidipropionibacterium</taxon>
    </lineage>
</organism>
<reference evidence="3 4" key="1">
    <citation type="journal article" date="2012" name="BMC Genomics">
        <title>The genome sequence of Propionibacterium acidipropionici provides insights into its biotechnological and industrial potential.</title>
        <authorList>
            <person name="Parizzi L.P."/>
            <person name="Grassi M.C."/>
            <person name="Llerena L.A."/>
            <person name="Carazzolle M.F."/>
            <person name="Queiroz V.L."/>
            <person name="Lunardi I."/>
            <person name="Zeidler A.F."/>
            <person name="Teixeira P.J."/>
            <person name="Mieczkowski P."/>
            <person name="Rincones J."/>
            <person name="Pereira G.A."/>
        </authorList>
    </citation>
    <scope>NUCLEOTIDE SEQUENCE [LARGE SCALE GENOMIC DNA]</scope>
    <source>
        <strain evidence="4">ATCC 4875 / DSM 20272 / JCM 6432 / NBRC 12425 / NCIMB 8070</strain>
    </source>
</reference>
<evidence type="ECO:0000313" key="3">
    <source>
        <dbReference type="EMBL" id="AFV88596.1"/>
    </source>
</evidence>
<dbReference type="Pfam" id="PF11611">
    <property type="entry name" value="DUF4352"/>
    <property type="match status" value="1"/>
</dbReference>
<dbReference type="EMBL" id="CP003493">
    <property type="protein sequence ID" value="AFV88596.1"/>
    <property type="molecule type" value="Genomic_DNA"/>
</dbReference>
<dbReference type="InterPro" id="IPR029050">
    <property type="entry name" value="Immunoprotect_excell_Ig-like"/>
</dbReference>
<sequence length="112" mass="11566">MMDVKCGASVSDGRGRVLPKGQFCRLSMTVRNDGSGVVTVVAAQTTVKDSNGKVHRASAATMGADGSIFLKQIHPGKKVTGVAYYDVPAGTKPVTVEFRGSALSSPAEVSLP</sequence>
<name>K7RQM4_ACIA4</name>
<dbReference type="Gene3D" id="2.60.40.1240">
    <property type="match status" value="1"/>
</dbReference>
<evidence type="ECO:0000313" key="4">
    <source>
        <dbReference type="Proteomes" id="UP000000214"/>
    </source>
</evidence>
<dbReference type="AlphaFoldDB" id="K7RQM4"/>
<dbReference type="InterPro" id="IPR029051">
    <property type="entry name" value="DUF4352"/>
</dbReference>
<dbReference type="PATRIC" id="fig|1171373.8.peg.766"/>
<dbReference type="HOGENOM" id="CLU_2143596_0_0_11"/>
<gene>
    <name evidence="3" type="ordered locus">PACID_07580</name>
</gene>
<evidence type="ECO:0000256" key="1">
    <source>
        <dbReference type="ARBA" id="ARBA00022729"/>
    </source>
</evidence>
<accession>K7RQM4</accession>
<dbReference type="Proteomes" id="UP000000214">
    <property type="component" value="Chromosome"/>
</dbReference>
<evidence type="ECO:0000259" key="2">
    <source>
        <dbReference type="Pfam" id="PF11611"/>
    </source>
</evidence>
<proteinExistence type="predicted"/>
<feature type="domain" description="DUF4352" evidence="2">
    <location>
        <begin position="19"/>
        <end position="104"/>
    </location>
</feature>